<dbReference type="InterPro" id="IPR020904">
    <property type="entry name" value="Sc_DH/Rdtase_CS"/>
</dbReference>
<sequence length="253" mass="26543">MNVKGKTVLITGAAQGLGEAMALAFAQGGARVALSDLHADAVRETARRIAAQTGALTLATAVDVGLSGDVASWVDHVHLTWGRVDVLVNNAGIQLNRASEELTDEEWERVLRVDLDGVFYCAREAGRQMIAGGGGGAIVNVSSVATRFGLARRLPYGVAKSGVEALTRVLASEWAAHGIRVNAVAPGYAETELNRFAFAQGHIARSEIEAKIPLGRLAAPKEIADVAVFLASDSASYMTGQTLFVDGGYTVLK</sequence>
<dbReference type="PANTHER" id="PTHR42760">
    <property type="entry name" value="SHORT-CHAIN DEHYDROGENASES/REDUCTASES FAMILY MEMBER"/>
    <property type="match status" value="1"/>
</dbReference>
<evidence type="ECO:0000313" key="5">
    <source>
        <dbReference type="Proteomes" id="UP001519287"/>
    </source>
</evidence>
<dbReference type="PRINTS" id="PR00081">
    <property type="entry name" value="GDHRDH"/>
</dbReference>
<dbReference type="SMART" id="SM00822">
    <property type="entry name" value="PKS_KR"/>
    <property type="match status" value="1"/>
</dbReference>
<dbReference type="PROSITE" id="PS00061">
    <property type="entry name" value="ADH_SHORT"/>
    <property type="match status" value="1"/>
</dbReference>
<dbReference type="Proteomes" id="UP001519287">
    <property type="component" value="Unassembled WGS sequence"/>
</dbReference>
<reference evidence="4 5" key="1">
    <citation type="submission" date="2021-03" db="EMBL/GenBank/DDBJ databases">
        <title>Genomic Encyclopedia of Type Strains, Phase IV (KMG-IV): sequencing the most valuable type-strain genomes for metagenomic binning, comparative biology and taxonomic classification.</title>
        <authorList>
            <person name="Goeker M."/>
        </authorList>
    </citation>
    <scope>NUCLEOTIDE SEQUENCE [LARGE SCALE GENOMIC DNA]</scope>
    <source>
        <strain evidence="4 5">DSM 26048</strain>
    </source>
</reference>
<dbReference type="NCBIfam" id="NF005559">
    <property type="entry name" value="PRK07231.1"/>
    <property type="match status" value="1"/>
</dbReference>
<feature type="domain" description="Ketoreductase" evidence="3">
    <location>
        <begin position="6"/>
        <end position="187"/>
    </location>
</feature>
<evidence type="ECO:0000259" key="3">
    <source>
        <dbReference type="SMART" id="SM00822"/>
    </source>
</evidence>
<dbReference type="PANTHER" id="PTHR42760:SF115">
    <property type="entry name" value="3-OXOACYL-[ACYL-CARRIER-PROTEIN] REDUCTASE FABG"/>
    <property type="match status" value="1"/>
</dbReference>
<dbReference type="Gene3D" id="3.40.50.720">
    <property type="entry name" value="NAD(P)-binding Rossmann-like Domain"/>
    <property type="match status" value="1"/>
</dbReference>
<keyword evidence="2" id="KW-0560">Oxidoreductase</keyword>
<organism evidence="4 5">
    <name type="scientific">Paenibacillus eucommiae</name>
    <dbReference type="NCBI Taxonomy" id="1355755"/>
    <lineage>
        <taxon>Bacteria</taxon>
        <taxon>Bacillati</taxon>
        <taxon>Bacillota</taxon>
        <taxon>Bacilli</taxon>
        <taxon>Bacillales</taxon>
        <taxon>Paenibacillaceae</taxon>
        <taxon>Paenibacillus</taxon>
    </lineage>
</organism>
<dbReference type="InterPro" id="IPR057326">
    <property type="entry name" value="KR_dom"/>
</dbReference>
<dbReference type="Pfam" id="PF13561">
    <property type="entry name" value="adh_short_C2"/>
    <property type="match status" value="1"/>
</dbReference>
<keyword evidence="5" id="KW-1185">Reference proteome</keyword>
<gene>
    <name evidence="4" type="ORF">J2Z66_006961</name>
</gene>
<dbReference type="InterPro" id="IPR002347">
    <property type="entry name" value="SDR_fam"/>
</dbReference>
<dbReference type="PRINTS" id="PR00080">
    <property type="entry name" value="SDRFAMILY"/>
</dbReference>
<comment type="caution">
    <text evidence="4">The sequence shown here is derived from an EMBL/GenBank/DDBJ whole genome shotgun (WGS) entry which is preliminary data.</text>
</comment>
<accession>A0ABS4J650</accession>
<dbReference type="SUPFAM" id="SSF51735">
    <property type="entry name" value="NAD(P)-binding Rossmann-fold domains"/>
    <property type="match status" value="1"/>
</dbReference>
<name>A0ABS4J650_9BACL</name>
<proteinExistence type="inferred from homology"/>
<evidence type="ECO:0000256" key="2">
    <source>
        <dbReference type="ARBA" id="ARBA00023002"/>
    </source>
</evidence>
<comment type="similarity">
    <text evidence="1">Belongs to the short-chain dehydrogenases/reductases (SDR) family.</text>
</comment>
<evidence type="ECO:0000256" key="1">
    <source>
        <dbReference type="ARBA" id="ARBA00006484"/>
    </source>
</evidence>
<dbReference type="EMBL" id="JAGGLB010000033">
    <property type="protein sequence ID" value="MBP1995319.1"/>
    <property type="molecule type" value="Genomic_DNA"/>
</dbReference>
<protein>
    <submittedName>
        <fullName evidence="4">NAD(P)-dependent dehydrogenase (Short-subunit alcohol dehydrogenase family)</fullName>
    </submittedName>
</protein>
<dbReference type="InterPro" id="IPR036291">
    <property type="entry name" value="NAD(P)-bd_dom_sf"/>
</dbReference>
<dbReference type="RefSeq" id="WP_209977132.1">
    <property type="nucleotide sequence ID" value="NZ_JAGGLB010000033.1"/>
</dbReference>
<evidence type="ECO:0000313" key="4">
    <source>
        <dbReference type="EMBL" id="MBP1995319.1"/>
    </source>
</evidence>